<evidence type="ECO:0000259" key="1">
    <source>
        <dbReference type="PROSITE" id="PS50181"/>
    </source>
</evidence>
<dbReference type="EMBL" id="LUEZ02000013">
    <property type="protein sequence ID" value="RDB27990.1"/>
    <property type="molecule type" value="Genomic_DNA"/>
</dbReference>
<reference evidence="2" key="1">
    <citation type="submission" date="2018-04" db="EMBL/GenBank/DDBJ databases">
        <title>Whole genome sequencing of Hypsizygus marmoreus.</title>
        <authorList>
            <person name="Choi I.-G."/>
            <person name="Min B."/>
            <person name="Kim J.-G."/>
            <person name="Kim S."/>
            <person name="Oh Y.-L."/>
            <person name="Kong W.-S."/>
            <person name="Park H."/>
            <person name="Jeong J."/>
            <person name="Song E.-S."/>
        </authorList>
    </citation>
    <scope>NUCLEOTIDE SEQUENCE [LARGE SCALE GENOMIC DNA]</scope>
    <source>
        <strain evidence="2">51987-8</strain>
    </source>
</reference>
<dbReference type="OrthoDB" id="3145038at2759"/>
<sequence>MMNVSRLQIQKTSEWNTSLSPAMSSSTEHAPVPIKPRLTLADIPVEVLGLVQNYIEPADIISLRKTCKHLAASTRDRSVWLNALRHICQTHGVFAPTYPLKDMTQEALELAALTPFRFASYLTKAGSISPFATRVLKSRGLFTSGAGRISRVGGEGKFVDFRLVPGGRFLFTRMENNIIHLWDMGYGPECMIKPIPVASMTRASGTDVAENEILAIQPSLRGDGIYLIVSEVMPTGPEVSVYEITLTVATPEFRRVRSLRVPGEPIIIIASSQGRFAFHRDNFVHVWNFVSESLVTWDVQEQYSSLLLLEKNVLLFDNIRFTMWKIPPLQRTSPSPPPVTYGELPIFTFTHPRSGGNDDILVPFDSWPQGNGRPTYFSLMVQSDNGPVLDYYMMKPLNPQGDRFLPSSIPVHMASIETDSDYTEENPGPPRFCDKWLVQPFIGSYNAFTVNITDMSSARQEELVTYTLPICPIAEAFNIQKFAFCPASGRLCGMVEGNEIRVMDYIVPN</sequence>
<dbReference type="AlphaFoldDB" id="A0A369K3D1"/>
<proteinExistence type="predicted"/>
<protein>
    <recommendedName>
        <fullName evidence="1">F-box domain-containing protein</fullName>
    </recommendedName>
</protein>
<dbReference type="InterPro" id="IPR001810">
    <property type="entry name" value="F-box_dom"/>
</dbReference>
<comment type="caution">
    <text evidence="2">The sequence shown here is derived from an EMBL/GenBank/DDBJ whole genome shotgun (WGS) entry which is preliminary data.</text>
</comment>
<evidence type="ECO:0000313" key="3">
    <source>
        <dbReference type="Proteomes" id="UP000076154"/>
    </source>
</evidence>
<keyword evidence="3" id="KW-1185">Reference proteome</keyword>
<feature type="domain" description="F-box" evidence="1">
    <location>
        <begin position="37"/>
        <end position="83"/>
    </location>
</feature>
<dbReference type="Proteomes" id="UP000076154">
    <property type="component" value="Unassembled WGS sequence"/>
</dbReference>
<organism evidence="2 3">
    <name type="scientific">Hypsizygus marmoreus</name>
    <name type="common">White beech mushroom</name>
    <name type="synonym">Agaricus marmoreus</name>
    <dbReference type="NCBI Taxonomy" id="39966"/>
    <lineage>
        <taxon>Eukaryota</taxon>
        <taxon>Fungi</taxon>
        <taxon>Dikarya</taxon>
        <taxon>Basidiomycota</taxon>
        <taxon>Agaricomycotina</taxon>
        <taxon>Agaricomycetes</taxon>
        <taxon>Agaricomycetidae</taxon>
        <taxon>Agaricales</taxon>
        <taxon>Tricholomatineae</taxon>
        <taxon>Lyophyllaceae</taxon>
        <taxon>Hypsizygus</taxon>
    </lineage>
</organism>
<dbReference type="SUPFAM" id="SSF81383">
    <property type="entry name" value="F-box domain"/>
    <property type="match status" value="1"/>
</dbReference>
<dbReference type="InterPro" id="IPR036047">
    <property type="entry name" value="F-box-like_dom_sf"/>
</dbReference>
<gene>
    <name evidence="2" type="ORF">Hypma_002092</name>
</gene>
<dbReference type="InParanoid" id="A0A369K3D1"/>
<evidence type="ECO:0000313" key="2">
    <source>
        <dbReference type="EMBL" id="RDB27990.1"/>
    </source>
</evidence>
<name>A0A369K3D1_HYPMA</name>
<accession>A0A369K3D1</accession>
<dbReference type="PROSITE" id="PS50181">
    <property type="entry name" value="FBOX"/>
    <property type="match status" value="1"/>
</dbReference>